<dbReference type="Proteomes" id="UP000271227">
    <property type="component" value="Unassembled WGS sequence"/>
</dbReference>
<feature type="region of interest" description="Disordered" evidence="2">
    <location>
        <begin position="1"/>
        <end position="28"/>
    </location>
</feature>
<dbReference type="Gene3D" id="6.10.250.2410">
    <property type="match status" value="1"/>
</dbReference>
<dbReference type="PANTHER" id="PTHR33969">
    <property type="entry name" value="SEGREGATION AND CONDENSATION PROTEIN A"/>
    <property type="match status" value="1"/>
</dbReference>
<evidence type="ECO:0000313" key="3">
    <source>
        <dbReference type="EMBL" id="RMB05015.1"/>
    </source>
</evidence>
<organism evidence="3 4">
    <name type="scientific">Eilatimonas milleporae</name>
    <dbReference type="NCBI Taxonomy" id="911205"/>
    <lineage>
        <taxon>Bacteria</taxon>
        <taxon>Pseudomonadati</taxon>
        <taxon>Pseudomonadota</taxon>
        <taxon>Alphaproteobacteria</taxon>
        <taxon>Kordiimonadales</taxon>
        <taxon>Kordiimonadaceae</taxon>
        <taxon>Eilatimonas</taxon>
    </lineage>
</organism>
<dbReference type="Pfam" id="PF02616">
    <property type="entry name" value="SMC_ScpA"/>
    <property type="match status" value="1"/>
</dbReference>
<proteinExistence type="predicted"/>
<name>A0A3M0C7Z9_9PROT</name>
<dbReference type="InterPro" id="IPR003768">
    <property type="entry name" value="ScpA"/>
</dbReference>
<keyword evidence="4" id="KW-1185">Reference proteome</keyword>
<reference evidence="3 4" key="1">
    <citation type="submission" date="2018-10" db="EMBL/GenBank/DDBJ databases">
        <title>Genomic Encyclopedia of Archaeal and Bacterial Type Strains, Phase II (KMG-II): from individual species to whole genera.</title>
        <authorList>
            <person name="Goeker M."/>
        </authorList>
    </citation>
    <scope>NUCLEOTIDE SEQUENCE [LARGE SCALE GENOMIC DNA]</scope>
    <source>
        <strain evidence="3 4">DSM 25217</strain>
    </source>
</reference>
<comment type="caution">
    <text evidence="3">The sequence shown here is derived from an EMBL/GenBank/DDBJ whole genome shotgun (WGS) entry which is preliminary data.</text>
</comment>
<dbReference type="AlphaFoldDB" id="A0A3M0C7Z9"/>
<evidence type="ECO:0000313" key="4">
    <source>
        <dbReference type="Proteomes" id="UP000271227"/>
    </source>
</evidence>
<accession>A0A3M0C7Z9</accession>
<feature type="compositionally biased region" description="Acidic residues" evidence="2">
    <location>
        <begin position="1"/>
        <end position="14"/>
    </location>
</feature>
<dbReference type="EMBL" id="REFR01000012">
    <property type="protein sequence ID" value="RMB05015.1"/>
    <property type="molecule type" value="Genomic_DNA"/>
</dbReference>
<evidence type="ECO:0000256" key="2">
    <source>
        <dbReference type="SAM" id="MobiDB-lite"/>
    </source>
</evidence>
<dbReference type="PANTHER" id="PTHR33969:SF2">
    <property type="entry name" value="SEGREGATION AND CONDENSATION PROTEIN A"/>
    <property type="match status" value="1"/>
</dbReference>
<protein>
    <recommendedName>
        <fullName evidence="1">Segregation and condensation protein A</fullName>
    </recommendedName>
</protein>
<sequence>MDDVNTDDSDFEEDPYPRPGAPGDGAGALADAGDDDALVLHIDGFEGPLDVLLMLARAQKVDLTQISILELVEQYLAFIAEARRMKLEIAADYLVMAAWLAYLKSRLLLPREEDDEEPSAEEMALRLQLRLQRLEAMREAGARLMARNRLGRDMFARGAPEGVVIDRHGRYDITLYELLKAYAYQQSKQAAGPIHIARRPVYALEEALERLSGLIGEIFSWSDLVQFLPQELSDPRLRRSAVASMFAASLELARQGVADIRQMETYGPLYVRRKEDEA</sequence>
<gene>
    <name evidence="3" type="ORF">BXY39_2593</name>
</gene>
<evidence type="ECO:0000256" key="1">
    <source>
        <dbReference type="ARBA" id="ARBA00044777"/>
    </source>
</evidence>
<dbReference type="InParanoid" id="A0A3M0C7Z9"/>